<dbReference type="STRING" id="91928.A0A0D2B937"/>
<accession>A0A0D2B937</accession>
<reference evidence="3 4" key="1">
    <citation type="submission" date="2015-01" db="EMBL/GenBank/DDBJ databases">
        <title>The Genome Sequence of Exophiala spinifera CBS89968.</title>
        <authorList>
            <consortium name="The Broad Institute Genomics Platform"/>
            <person name="Cuomo C."/>
            <person name="de Hoog S."/>
            <person name="Gorbushina A."/>
            <person name="Stielow B."/>
            <person name="Teixiera M."/>
            <person name="Abouelleil A."/>
            <person name="Chapman S.B."/>
            <person name="Priest M."/>
            <person name="Young S.K."/>
            <person name="Wortman J."/>
            <person name="Nusbaum C."/>
            <person name="Birren B."/>
        </authorList>
    </citation>
    <scope>NUCLEOTIDE SEQUENCE [LARGE SCALE GENOMIC DNA]</scope>
    <source>
        <strain evidence="3 4">CBS 89968</strain>
    </source>
</reference>
<evidence type="ECO:0000313" key="3">
    <source>
        <dbReference type="EMBL" id="KIW15175.1"/>
    </source>
</evidence>
<feature type="region of interest" description="Disordered" evidence="2">
    <location>
        <begin position="1"/>
        <end position="20"/>
    </location>
</feature>
<organism evidence="3 4">
    <name type="scientific">Exophiala spinifera</name>
    <dbReference type="NCBI Taxonomy" id="91928"/>
    <lineage>
        <taxon>Eukaryota</taxon>
        <taxon>Fungi</taxon>
        <taxon>Dikarya</taxon>
        <taxon>Ascomycota</taxon>
        <taxon>Pezizomycotina</taxon>
        <taxon>Eurotiomycetes</taxon>
        <taxon>Chaetothyriomycetidae</taxon>
        <taxon>Chaetothyriales</taxon>
        <taxon>Herpotrichiellaceae</taxon>
        <taxon>Exophiala</taxon>
    </lineage>
</organism>
<dbReference type="HOGENOM" id="CLU_092507_1_0_1"/>
<evidence type="ECO:0000256" key="1">
    <source>
        <dbReference type="SAM" id="Coils"/>
    </source>
</evidence>
<gene>
    <name evidence="3" type="ORF">PV08_05220</name>
</gene>
<proteinExistence type="predicted"/>
<protein>
    <submittedName>
        <fullName evidence="3">Uncharacterized protein</fullName>
    </submittedName>
</protein>
<feature type="coiled-coil region" evidence="1">
    <location>
        <begin position="92"/>
        <end position="119"/>
    </location>
</feature>
<evidence type="ECO:0000313" key="4">
    <source>
        <dbReference type="Proteomes" id="UP000053328"/>
    </source>
</evidence>
<dbReference type="Pfam" id="PF06320">
    <property type="entry name" value="GCN5L1"/>
    <property type="match status" value="1"/>
</dbReference>
<dbReference type="Proteomes" id="UP000053328">
    <property type="component" value="Unassembled WGS sequence"/>
</dbReference>
<dbReference type="RefSeq" id="XP_016235391.1">
    <property type="nucleotide sequence ID" value="XM_016379564.1"/>
</dbReference>
<keyword evidence="1" id="KW-0175">Coiled coil</keyword>
<sequence>MSTTSTSAESQLASASSAQRTAEAKRAFTASLVAAGTSIDAELEARAKNIHSNAKALSEQEDQLRKKTIAVARDADSLEKLLKKTKPAVDSLGDLDTMLADLEADMATMEETLRLAEQSDEEGIRNNAH</sequence>
<keyword evidence="4" id="KW-1185">Reference proteome</keyword>
<dbReference type="GeneID" id="27332303"/>
<dbReference type="EMBL" id="KN847495">
    <property type="protein sequence ID" value="KIW15175.1"/>
    <property type="molecule type" value="Genomic_DNA"/>
</dbReference>
<dbReference type="OrthoDB" id="20018at2759"/>
<dbReference type="AlphaFoldDB" id="A0A0D2B937"/>
<name>A0A0D2B937_9EURO</name>
<dbReference type="VEuPathDB" id="FungiDB:PV08_05220"/>
<evidence type="ECO:0000256" key="2">
    <source>
        <dbReference type="SAM" id="MobiDB-lite"/>
    </source>
</evidence>